<evidence type="ECO:0000256" key="1">
    <source>
        <dbReference type="SAM" id="MobiDB-lite"/>
    </source>
</evidence>
<reference evidence="2 3" key="1">
    <citation type="submission" date="2019-05" db="EMBL/GenBank/DDBJ databases">
        <title>Another draft genome of Portunus trituberculatus and its Hox gene families provides insights of decapod evolution.</title>
        <authorList>
            <person name="Jeong J.-H."/>
            <person name="Song I."/>
            <person name="Kim S."/>
            <person name="Choi T."/>
            <person name="Kim D."/>
            <person name="Ryu S."/>
            <person name="Kim W."/>
        </authorList>
    </citation>
    <scope>NUCLEOTIDE SEQUENCE [LARGE SCALE GENOMIC DNA]</scope>
    <source>
        <tissue evidence="2">Muscle</tissue>
    </source>
</reference>
<sequence>MWGRQMVSPSPLASLVPCPLTYPSPPTDTNRNTITPSPSLTPPSLSAASHSITPTPSPLLVQYFQDNSHPTFSFDNEIREPCLFLFDLVMEVSGGATPPPSPLLHPLLPPHPPSPSYPPSHPHPLPPSLTPPVTEGRVNTTHLPHTPPLPQVGTHLSLAHTRERVT</sequence>
<dbReference type="AlphaFoldDB" id="A0A5B7HIM2"/>
<evidence type="ECO:0000313" key="3">
    <source>
        <dbReference type="Proteomes" id="UP000324222"/>
    </source>
</evidence>
<gene>
    <name evidence="2" type="ORF">E2C01_064017</name>
</gene>
<comment type="caution">
    <text evidence="2">The sequence shown here is derived from an EMBL/GenBank/DDBJ whole genome shotgun (WGS) entry which is preliminary data.</text>
</comment>
<protein>
    <submittedName>
        <fullName evidence="2">Uncharacterized protein</fullName>
    </submittedName>
</protein>
<evidence type="ECO:0000313" key="2">
    <source>
        <dbReference type="EMBL" id="MPC69786.1"/>
    </source>
</evidence>
<feature type="region of interest" description="Disordered" evidence="1">
    <location>
        <begin position="95"/>
        <end position="166"/>
    </location>
</feature>
<keyword evidence="3" id="KW-1185">Reference proteome</keyword>
<dbReference type="EMBL" id="VSRR010030002">
    <property type="protein sequence ID" value="MPC69786.1"/>
    <property type="molecule type" value="Genomic_DNA"/>
</dbReference>
<dbReference type="Proteomes" id="UP000324222">
    <property type="component" value="Unassembled WGS sequence"/>
</dbReference>
<feature type="region of interest" description="Disordered" evidence="1">
    <location>
        <begin position="18"/>
        <end position="52"/>
    </location>
</feature>
<accession>A0A5B7HIM2</accession>
<proteinExistence type="predicted"/>
<organism evidence="2 3">
    <name type="scientific">Portunus trituberculatus</name>
    <name type="common">Swimming crab</name>
    <name type="synonym">Neptunus trituberculatus</name>
    <dbReference type="NCBI Taxonomy" id="210409"/>
    <lineage>
        <taxon>Eukaryota</taxon>
        <taxon>Metazoa</taxon>
        <taxon>Ecdysozoa</taxon>
        <taxon>Arthropoda</taxon>
        <taxon>Crustacea</taxon>
        <taxon>Multicrustacea</taxon>
        <taxon>Malacostraca</taxon>
        <taxon>Eumalacostraca</taxon>
        <taxon>Eucarida</taxon>
        <taxon>Decapoda</taxon>
        <taxon>Pleocyemata</taxon>
        <taxon>Brachyura</taxon>
        <taxon>Eubrachyura</taxon>
        <taxon>Portunoidea</taxon>
        <taxon>Portunidae</taxon>
        <taxon>Portuninae</taxon>
        <taxon>Portunus</taxon>
    </lineage>
</organism>
<name>A0A5B7HIM2_PORTR</name>
<feature type="compositionally biased region" description="Pro residues" evidence="1">
    <location>
        <begin position="97"/>
        <end position="130"/>
    </location>
</feature>
<feature type="compositionally biased region" description="Low complexity" evidence="1">
    <location>
        <begin position="35"/>
        <end position="49"/>
    </location>
</feature>